<evidence type="ECO:0000313" key="2">
    <source>
        <dbReference type="Proteomes" id="UP000017836"/>
    </source>
</evidence>
<sequence length="123" mass="13769">VNLPPQVVFLGREAPKPLAEQSSVHIFTQSNTPAFLELHTVDCLIKCIFGDHKHWISLIIFSSPLKTDIGIREWGRLQIGILERVALMGLPRNRSTLSKSIVVSRTSQLCHLTGVFLVLRSTK</sequence>
<organism evidence="1 2">
    <name type="scientific">Amborella trichopoda</name>
    <dbReference type="NCBI Taxonomy" id="13333"/>
    <lineage>
        <taxon>Eukaryota</taxon>
        <taxon>Viridiplantae</taxon>
        <taxon>Streptophyta</taxon>
        <taxon>Embryophyta</taxon>
        <taxon>Tracheophyta</taxon>
        <taxon>Spermatophyta</taxon>
        <taxon>Magnoliopsida</taxon>
        <taxon>Amborellales</taxon>
        <taxon>Amborellaceae</taxon>
        <taxon>Amborella</taxon>
    </lineage>
</organism>
<dbReference type="Gramene" id="ERN12129">
    <property type="protein sequence ID" value="ERN12129"/>
    <property type="gene ID" value="AMTR_s00159p00073570"/>
</dbReference>
<name>W1PWA5_AMBTC</name>
<reference evidence="2" key="1">
    <citation type="journal article" date="2013" name="Science">
        <title>The Amborella genome and the evolution of flowering plants.</title>
        <authorList>
            <consortium name="Amborella Genome Project"/>
        </authorList>
    </citation>
    <scope>NUCLEOTIDE SEQUENCE [LARGE SCALE GENOMIC DNA]</scope>
</reference>
<gene>
    <name evidence="1" type="ORF">AMTR_s00159p00073570</name>
</gene>
<dbReference type="EMBL" id="KI392634">
    <property type="protein sequence ID" value="ERN12129.1"/>
    <property type="molecule type" value="Genomic_DNA"/>
</dbReference>
<feature type="non-terminal residue" evidence="1">
    <location>
        <position position="1"/>
    </location>
</feature>
<keyword evidence="2" id="KW-1185">Reference proteome</keyword>
<feature type="non-terminal residue" evidence="1">
    <location>
        <position position="123"/>
    </location>
</feature>
<dbReference type="HOGENOM" id="CLU_2021141_0_0_1"/>
<accession>W1PWA5</accession>
<evidence type="ECO:0000313" key="1">
    <source>
        <dbReference type="EMBL" id="ERN12129.1"/>
    </source>
</evidence>
<dbReference type="Proteomes" id="UP000017836">
    <property type="component" value="Unassembled WGS sequence"/>
</dbReference>
<proteinExistence type="predicted"/>
<protein>
    <submittedName>
        <fullName evidence="1">Uncharacterized protein</fullName>
    </submittedName>
</protein>
<dbReference type="AlphaFoldDB" id="W1PWA5"/>